<dbReference type="AlphaFoldDB" id="A0A1G7P0J0"/>
<dbReference type="Proteomes" id="UP000199643">
    <property type="component" value="Unassembled WGS sequence"/>
</dbReference>
<sequence>MSTSAYRLTFLFQFLALFSFAQQNAGLKTLLNKKQEFIFPQTPKKISAILGVKTVFYEDANEQPYASWLTKSGLELYCSLKEDKSIDEMFFNIKDDRPIVVEGLPFNLVMNRTTSQQIMLKFSKYQIKKEKLDEDAEYPGGIRLFFKKGDRFITLLFDRKNLLKFLSITNEIIGPAVN</sequence>
<reference evidence="3" key="1">
    <citation type="submission" date="2016-10" db="EMBL/GenBank/DDBJ databases">
        <authorList>
            <person name="Varghese N."/>
            <person name="Submissions S."/>
        </authorList>
    </citation>
    <scope>NUCLEOTIDE SEQUENCE [LARGE SCALE GENOMIC DNA]</scope>
    <source>
        <strain evidence="3">DSM 17933</strain>
    </source>
</reference>
<name>A0A1G7P0J0_9SPHI</name>
<dbReference type="OrthoDB" id="1246359at2"/>
<feature type="chain" id="PRO_5011472188" evidence="1">
    <location>
        <begin position="22"/>
        <end position="178"/>
    </location>
</feature>
<dbReference type="RefSeq" id="WP_090496511.1">
    <property type="nucleotide sequence ID" value="NZ_FNCH01000001.1"/>
</dbReference>
<proteinExistence type="predicted"/>
<dbReference type="STRING" id="405671.SAMN05421827_101583"/>
<gene>
    <name evidence="2" type="ORF">SAMN05421827_101583</name>
</gene>
<organism evidence="2 3">
    <name type="scientific">Pedobacter terrae</name>
    <dbReference type="NCBI Taxonomy" id="405671"/>
    <lineage>
        <taxon>Bacteria</taxon>
        <taxon>Pseudomonadati</taxon>
        <taxon>Bacteroidota</taxon>
        <taxon>Sphingobacteriia</taxon>
        <taxon>Sphingobacteriales</taxon>
        <taxon>Sphingobacteriaceae</taxon>
        <taxon>Pedobacter</taxon>
    </lineage>
</organism>
<protein>
    <submittedName>
        <fullName evidence="2">Uncharacterized protein</fullName>
    </submittedName>
</protein>
<keyword evidence="1" id="KW-0732">Signal</keyword>
<evidence type="ECO:0000313" key="2">
    <source>
        <dbReference type="EMBL" id="SDF79763.1"/>
    </source>
</evidence>
<evidence type="ECO:0000313" key="3">
    <source>
        <dbReference type="Proteomes" id="UP000199643"/>
    </source>
</evidence>
<accession>A0A1G7P0J0</accession>
<keyword evidence="3" id="KW-1185">Reference proteome</keyword>
<evidence type="ECO:0000256" key="1">
    <source>
        <dbReference type="SAM" id="SignalP"/>
    </source>
</evidence>
<feature type="signal peptide" evidence="1">
    <location>
        <begin position="1"/>
        <end position="21"/>
    </location>
</feature>
<dbReference type="EMBL" id="FNCH01000001">
    <property type="protein sequence ID" value="SDF79763.1"/>
    <property type="molecule type" value="Genomic_DNA"/>
</dbReference>